<reference evidence="1" key="1">
    <citation type="thesis" date="2020" institute="ProQuest LLC" country="789 East Eisenhower Parkway, Ann Arbor, MI, USA">
        <title>Comparative Genomics and Chromosome Evolution.</title>
        <authorList>
            <person name="Mudd A.B."/>
        </authorList>
    </citation>
    <scope>NUCLEOTIDE SEQUENCE</scope>
    <source>
        <strain evidence="1">Female2</strain>
        <tissue evidence="1">Blood</tissue>
    </source>
</reference>
<comment type="caution">
    <text evidence="1">The sequence shown here is derived from an EMBL/GenBank/DDBJ whole genome shotgun (WGS) entry which is preliminary data.</text>
</comment>
<organism evidence="1 2">
    <name type="scientific">Hymenochirus boettgeri</name>
    <name type="common">Congo dwarf clawed frog</name>
    <dbReference type="NCBI Taxonomy" id="247094"/>
    <lineage>
        <taxon>Eukaryota</taxon>
        <taxon>Metazoa</taxon>
        <taxon>Chordata</taxon>
        <taxon>Craniata</taxon>
        <taxon>Vertebrata</taxon>
        <taxon>Euteleostomi</taxon>
        <taxon>Amphibia</taxon>
        <taxon>Batrachia</taxon>
        <taxon>Anura</taxon>
        <taxon>Pipoidea</taxon>
        <taxon>Pipidae</taxon>
        <taxon>Pipinae</taxon>
        <taxon>Hymenochirus</taxon>
    </lineage>
</organism>
<protein>
    <submittedName>
        <fullName evidence="1">Uncharacterized protein</fullName>
    </submittedName>
</protein>
<dbReference type="EMBL" id="JAACNH010000004">
    <property type="protein sequence ID" value="KAG8445014.1"/>
    <property type="molecule type" value="Genomic_DNA"/>
</dbReference>
<gene>
    <name evidence="1" type="ORF">GDO86_009962</name>
</gene>
<dbReference type="AlphaFoldDB" id="A0A8T2JNG5"/>
<evidence type="ECO:0000313" key="2">
    <source>
        <dbReference type="Proteomes" id="UP000812440"/>
    </source>
</evidence>
<proteinExistence type="predicted"/>
<sequence>MTCKAGYGVNMPFKKMPTWTTSQDYQTNLMTSWCNTFLVLFTSDNITVLLKTQTNTSIIALTIRTKTHKRGHSHGLGLMNV</sequence>
<accession>A0A8T2JNG5</accession>
<dbReference type="Proteomes" id="UP000812440">
    <property type="component" value="Chromosome 5"/>
</dbReference>
<name>A0A8T2JNG5_9PIPI</name>
<evidence type="ECO:0000313" key="1">
    <source>
        <dbReference type="EMBL" id="KAG8445014.1"/>
    </source>
</evidence>
<keyword evidence="2" id="KW-1185">Reference proteome</keyword>